<dbReference type="EMBL" id="CACTIH010003799">
    <property type="protein sequence ID" value="CAA2985268.1"/>
    <property type="molecule type" value="Genomic_DNA"/>
</dbReference>
<evidence type="ECO:0000256" key="1">
    <source>
        <dbReference type="SAM" id="MobiDB-lite"/>
    </source>
</evidence>
<keyword evidence="3" id="KW-1185">Reference proteome</keyword>
<feature type="region of interest" description="Disordered" evidence="1">
    <location>
        <begin position="21"/>
        <end position="49"/>
    </location>
</feature>
<dbReference type="Gramene" id="OE9A001129T1">
    <property type="protein sequence ID" value="OE9A001129C1"/>
    <property type="gene ID" value="OE9A001129"/>
</dbReference>
<accession>A0A8S0RYH6</accession>
<reference evidence="2 3" key="1">
    <citation type="submission" date="2019-12" db="EMBL/GenBank/DDBJ databases">
        <authorList>
            <person name="Alioto T."/>
            <person name="Alioto T."/>
            <person name="Gomez Garrido J."/>
        </authorList>
    </citation>
    <scope>NUCLEOTIDE SEQUENCE [LARGE SCALE GENOMIC DNA]</scope>
</reference>
<dbReference type="AlphaFoldDB" id="A0A8S0RYH6"/>
<protein>
    <submittedName>
        <fullName evidence="2">Uncharacterized protein</fullName>
    </submittedName>
</protein>
<dbReference type="Proteomes" id="UP000594638">
    <property type="component" value="Unassembled WGS sequence"/>
</dbReference>
<evidence type="ECO:0000313" key="3">
    <source>
        <dbReference type="Proteomes" id="UP000594638"/>
    </source>
</evidence>
<name>A0A8S0RYH6_OLEEU</name>
<evidence type="ECO:0000313" key="2">
    <source>
        <dbReference type="EMBL" id="CAA2985268.1"/>
    </source>
</evidence>
<organism evidence="2 3">
    <name type="scientific">Olea europaea subsp. europaea</name>
    <dbReference type="NCBI Taxonomy" id="158383"/>
    <lineage>
        <taxon>Eukaryota</taxon>
        <taxon>Viridiplantae</taxon>
        <taxon>Streptophyta</taxon>
        <taxon>Embryophyta</taxon>
        <taxon>Tracheophyta</taxon>
        <taxon>Spermatophyta</taxon>
        <taxon>Magnoliopsida</taxon>
        <taxon>eudicotyledons</taxon>
        <taxon>Gunneridae</taxon>
        <taxon>Pentapetalae</taxon>
        <taxon>asterids</taxon>
        <taxon>lamiids</taxon>
        <taxon>Lamiales</taxon>
        <taxon>Oleaceae</taxon>
        <taxon>Oleeae</taxon>
        <taxon>Olea</taxon>
    </lineage>
</organism>
<feature type="compositionally biased region" description="Polar residues" evidence="1">
    <location>
        <begin position="21"/>
        <end position="38"/>
    </location>
</feature>
<gene>
    <name evidence="2" type="ORF">OLEA9_A001129</name>
</gene>
<proteinExistence type="predicted"/>
<sequence>MLISSMPSAFVPVLSLAEGTNTSQPHKYQKLSSSSGNNRCDDGKGRGGTAFSVQHVPPLAMVDPSRFTVELANSPVISMARTSVVPVASDASPCVIASDGGRLDGRQQ</sequence>
<comment type="caution">
    <text evidence="2">The sequence shown here is derived from an EMBL/GenBank/DDBJ whole genome shotgun (WGS) entry which is preliminary data.</text>
</comment>